<feature type="transmembrane region" description="Helical" evidence="1">
    <location>
        <begin position="172"/>
        <end position="193"/>
    </location>
</feature>
<feature type="transmembrane region" description="Helical" evidence="1">
    <location>
        <begin position="199"/>
        <end position="218"/>
    </location>
</feature>
<proteinExistence type="predicted"/>
<sequence>MNERKRLITFSIVFWIVVNLASLAIFSEETSRWVRFICTAFFLVTAILHKPFYWKLFFAFLLFTICDFSLIYFENPVFNTITFISRGVAFIFVAAIGAVKLKRLRITWLEFFIGVILVAINLTLLIELESLISFAHTEEIYISAFYIFSVIAIFTIIIAVSYSNRYNNKKSFFYLCAVLWMICSDLTYFIAYYLDFPEFYYADRFFNVLGSGFLMLFASTSNKKRKLLDACI</sequence>
<accession>A0A9X1ZSI1</accession>
<keyword evidence="1" id="KW-0472">Membrane</keyword>
<keyword evidence="1" id="KW-1133">Transmembrane helix</keyword>
<feature type="transmembrane region" description="Helical" evidence="1">
    <location>
        <begin position="140"/>
        <end position="160"/>
    </location>
</feature>
<dbReference type="EMBL" id="JAKHSK010000005">
    <property type="protein sequence ID" value="MCL6217663.1"/>
    <property type="molecule type" value="Genomic_DNA"/>
</dbReference>
<evidence type="ECO:0000313" key="3">
    <source>
        <dbReference type="Proteomes" id="UP001139521"/>
    </source>
</evidence>
<feature type="transmembrane region" description="Helical" evidence="1">
    <location>
        <begin position="33"/>
        <end position="49"/>
    </location>
</feature>
<feature type="transmembrane region" description="Helical" evidence="1">
    <location>
        <begin position="79"/>
        <end position="99"/>
    </location>
</feature>
<feature type="transmembrane region" description="Helical" evidence="1">
    <location>
        <begin position="106"/>
        <end position="128"/>
    </location>
</feature>
<dbReference type="Proteomes" id="UP001139521">
    <property type="component" value="Unassembled WGS sequence"/>
</dbReference>
<feature type="transmembrane region" description="Helical" evidence="1">
    <location>
        <begin position="56"/>
        <end position="73"/>
    </location>
</feature>
<dbReference type="AlphaFoldDB" id="A0A9X1ZSI1"/>
<keyword evidence="3" id="KW-1185">Reference proteome</keyword>
<feature type="transmembrane region" description="Helical" evidence="1">
    <location>
        <begin position="7"/>
        <end position="27"/>
    </location>
</feature>
<reference evidence="2" key="1">
    <citation type="submission" date="2022-01" db="EMBL/GenBank/DDBJ databases">
        <title>Genome sequencing of Zunongwangia sp. M21534 genome.</title>
        <authorList>
            <person name="Chen Y."/>
            <person name="Dong C."/>
            <person name="Shao Z."/>
        </authorList>
    </citation>
    <scope>NUCLEOTIDE SEQUENCE</scope>
    <source>
        <strain evidence="2">MCCC M21534</strain>
    </source>
</reference>
<protein>
    <recommendedName>
        <fullName evidence="4">YhhN-like protein</fullName>
    </recommendedName>
</protein>
<name>A0A9X1ZSI1_9FLAO</name>
<evidence type="ECO:0000256" key="1">
    <source>
        <dbReference type="SAM" id="Phobius"/>
    </source>
</evidence>
<comment type="caution">
    <text evidence="2">The sequence shown here is derived from an EMBL/GenBank/DDBJ whole genome shotgun (WGS) entry which is preliminary data.</text>
</comment>
<keyword evidence="1" id="KW-0812">Transmembrane</keyword>
<organism evidence="2 3">
    <name type="scientific">Zunongwangia pacifica</name>
    <dbReference type="NCBI Taxonomy" id="2911062"/>
    <lineage>
        <taxon>Bacteria</taxon>
        <taxon>Pseudomonadati</taxon>
        <taxon>Bacteroidota</taxon>
        <taxon>Flavobacteriia</taxon>
        <taxon>Flavobacteriales</taxon>
        <taxon>Flavobacteriaceae</taxon>
        <taxon>Zunongwangia</taxon>
    </lineage>
</organism>
<evidence type="ECO:0008006" key="4">
    <source>
        <dbReference type="Google" id="ProtNLM"/>
    </source>
</evidence>
<dbReference type="RefSeq" id="WP_249600643.1">
    <property type="nucleotide sequence ID" value="NZ_JAKHSK010000005.1"/>
</dbReference>
<gene>
    <name evidence="2" type="ORF">L1967_05075</name>
</gene>
<evidence type="ECO:0000313" key="2">
    <source>
        <dbReference type="EMBL" id="MCL6217663.1"/>
    </source>
</evidence>